<evidence type="ECO:0008006" key="3">
    <source>
        <dbReference type="Google" id="ProtNLM"/>
    </source>
</evidence>
<sequence length="42" mass="4373">MSALLMTVGVGIGAFALIREPGRENLAYVGFALVGIGILLLR</sequence>
<dbReference type="EMBL" id="BJZU01000033">
    <property type="protein sequence ID" value="GEP04008.1"/>
    <property type="molecule type" value="Genomic_DNA"/>
</dbReference>
<reference evidence="1 2" key="1">
    <citation type="submission" date="2019-07" db="EMBL/GenBank/DDBJ databases">
        <title>Whole genome shotgun sequence of Methylobacterium oxalidis NBRC 107715.</title>
        <authorList>
            <person name="Hosoyama A."/>
            <person name="Uohara A."/>
            <person name="Ohji S."/>
            <person name="Ichikawa N."/>
        </authorList>
    </citation>
    <scope>NUCLEOTIDE SEQUENCE [LARGE SCALE GENOMIC DNA]</scope>
    <source>
        <strain evidence="1 2">NBRC 107715</strain>
    </source>
</reference>
<protein>
    <recommendedName>
        <fullName evidence="3">EamA domain-containing protein</fullName>
    </recommendedName>
</protein>
<dbReference type="Proteomes" id="UP000321960">
    <property type="component" value="Unassembled WGS sequence"/>
</dbReference>
<evidence type="ECO:0000313" key="1">
    <source>
        <dbReference type="EMBL" id="GEP04008.1"/>
    </source>
</evidence>
<evidence type="ECO:0000313" key="2">
    <source>
        <dbReference type="Proteomes" id="UP000321960"/>
    </source>
</evidence>
<proteinExistence type="predicted"/>
<name>A0A512J207_9HYPH</name>
<accession>A0A512J207</accession>
<dbReference type="AlphaFoldDB" id="A0A512J207"/>
<organism evidence="1 2">
    <name type="scientific">Methylobacterium oxalidis</name>
    <dbReference type="NCBI Taxonomy" id="944322"/>
    <lineage>
        <taxon>Bacteria</taxon>
        <taxon>Pseudomonadati</taxon>
        <taxon>Pseudomonadota</taxon>
        <taxon>Alphaproteobacteria</taxon>
        <taxon>Hyphomicrobiales</taxon>
        <taxon>Methylobacteriaceae</taxon>
        <taxon>Methylobacterium</taxon>
    </lineage>
</organism>
<comment type="caution">
    <text evidence="1">The sequence shown here is derived from an EMBL/GenBank/DDBJ whole genome shotgun (WGS) entry which is preliminary data.</text>
</comment>
<gene>
    <name evidence="1" type="ORF">MOX02_20460</name>
</gene>